<keyword evidence="2" id="KW-1133">Transmembrane helix</keyword>
<feature type="region of interest" description="Disordered" evidence="1">
    <location>
        <begin position="91"/>
        <end position="128"/>
    </location>
</feature>
<keyword evidence="2" id="KW-0472">Membrane</keyword>
<keyword evidence="4" id="KW-1185">Reference proteome</keyword>
<dbReference type="PANTHER" id="PTHR35792:SF1">
    <property type="entry name" value="SLL0268 PROTEIN"/>
    <property type="match status" value="1"/>
</dbReference>
<feature type="compositionally biased region" description="Basic and acidic residues" evidence="1">
    <location>
        <begin position="108"/>
        <end position="128"/>
    </location>
</feature>
<dbReference type="AlphaFoldDB" id="A0A4R2PAE9"/>
<dbReference type="RefSeq" id="WP_132742564.1">
    <property type="nucleotide sequence ID" value="NZ_SLXK01000001.1"/>
</dbReference>
<dbReference type="InterPro" id="IPR052928">
    <property type="entry name" value="Desiccation-related_membrane"/>
</dbReference>
<evidence type="ECO:0000313" key="3">
    <source>
        <dbReference type="EMBL" id="TCP32040.1"/>
    </source>
</evidence>
<dbReference type="EMBL" id="SLXK01000001">
    <property type="protein sequence ID" value="TCP32040.1"/>
    <property type="molecule type" value="Genomic_DNA"/>
</dbReference>
<proteinExistence type="predicted"/>
<name>A0A4R2PAE9_9BACL</name>
<gene>
    <name evidence="3" type="ORF">EV207_10112</name>
</gene>
<comment type="caution">
    <text evidence="3">The sequence shown here is derived from an EMBL/GenBank/DDBJ whole genome shotgun (WGS) entry which is preliminary data.</text>
</comment>
<evidence type="ECO:0000256" key="1">
    <source>
        <dbReference type="SAM" id="MobiDB-lite"/>
    </source>
</evidence>
<dbReference type="OrthoDB" id="9810874at2"/>
<dbReference type="Proteomes" id="UP000295416">
    <property type="component" value="Unassembled WGS sequence"/>
</dbReference>
<feature type="transmembrane region" description="Helical" evidence="2">
    <location>
        <begin position="12"/>
        <end position="31"/>
    </location>
</feature>
<organism evidence="3 4">
    <name type="scientific">Scopulibacillus darangshiensis</name>
    <dbReference type="NCBI Taxonomy" id="442528"/>
    <lineage>
        <taxon>Bacteria</taxon>
        <taxon>Bacillati</taxon>
        <taxon>Bacillota</taxon>
        <taxon>Bacilli</taxon>
        <taxon>Bacillales</taxon>
        <taxon>Sporolactobacillaceae</taxon>
        <taxon>Scopulibacillus</taxon>
    </lineage>
</organism>
<accession>A0A4R2PAE9</accession>
<feature type="compositionally biased region" description="Polar residues" evidence="1">
    <location>
        <begin position="91"/>
        <end position="104"/>
    </location>
</feature>
<evidence type="ECO:0000256" key="2">
    <source>
        <dbReference type="SAM" id="Phobius"/>
    </source>
</evidence>
<protein>
    <submittedName>
        <fullName evidence="3">Gas vesicle protein</fullName>
    </submittedName>
</protein>
<dbReference type="InterPro" id="IPR024623">
    <property type="entry name" value="YtxH"/>
</dbReference>
<sequence length="128" mass="13962">MGCKRKQGNGRGLLFGFVIGSLTGAAAALLLSPKSGNEIRSNLNRQTITLKKKSTDFAQIAKEKSSTLAKTVSQSNVVNLVKDWKSVQSGKINTTPEASQSENPDQLFPKDYDDRSFDEPEDNSSERP</sequence>
<reference evidence="3 4" key="1">
    <citation type="submission" date="2019-03" db="EMBL/GenBank/DDBJ databases">
        <title>Genomic Encyclopedia of Type Strains, Phase IV (KMG-IV): sequencing the most valuable type-strain genomes for metagenomic binning, comparative biology and taxonomic classification.</title>
        <authorList>
            <person name="Goeker M."/>
        </authorList>
    </citation>
    <scope>NUCLEOTIDE SEQUENCE [LARGE SCALE GENOMIC DNA]</scope>
    <source>
        <strain evidence="3 4">DSM 19377</strain>
    </source>
</reference>
<keyword evidence="2" id="KW-0812">Transmembrane</keyword>
<evidence type="ECO:0000313" key="4">
    <source>
        <dbReference type="Proteomes" id="UP000295416"/>
    </source>
</evidence>
<dbReference type="PANTHER" id="PTHR35792">
    <property type="entry name" value="GENERAL STRESS PROTEIN"/>
    <property type="match status" value="1"/>
</dbReference>
<dbReference type="Pfam" id="PF12732">
    <property type="entry name" value="YtxH"/>
    <property type="match status" value="1"/>
</dbReference>